<name>A0A0F9UM67_9ZZZZ</name>
<comment type="caution">
    <text evidence="1">The sequence shown here is derived from an EMBL/GenBank/DDBJ whole genome shotgun (WGS) entry which is preliminary data.</text>
</comment>
<dbReference type="EMBL" id="LAZR01000631">
    <property type="protein sequence ID" value="KKN62271.1"/>
    <property type="molecule type" value="Genomic_DNA"/>
</dbReference>
<proteinExistence type="predicted"/>
<accession>A0A0F9UM67</accession>
<organism evidence="1">
    <name type="scientific">marine sediment metagenome</name>
    <dbReference type="NCBI Taxonomy" id="412755"/>
    <lineage>
        <taxon>unclassified sequences</taxon>
        <taxon>metagenomes</taxon>
        <taxon>ecological metagenomes</taxon>
    </lineage>
</organism>
<sequence>MAEKLTHESFDKAIAEELEKLTKQQPNIMARLRSVGRKLRR</sequence>
<protein>
    <submittedName>
        <fullName evidence="1">Uncharacterized protein</fullName>
    </submittedName>
</protein>
<reference evidence="1" key="1">
    <citation type="journal article" date="2015" name="Nature">
        <title>Complex archaea that bridge the gap between prokaryotes and eukaryotes.</title>
        <authorList>
            <person name="Spang A."/>
            <person name="Saw J.H."/>
            <person name="Jorgensen S.L."/>
            <person name="Zaremba-Niedzwiedzka K."/>
            <person name="Martijn J."/>
            <person name="Lind A.E."/>
            <person name="van Eijk R."/>
            <person name="Schleper C."/>
            <person name="Guy L."/>
            <person name="Ettema T.J."/>
        </authorList>
    </citation>
    <scope>NUCLEOTIDE SEQUENCE</scope>
</reference>
<gene>
    <name evidence="1" type="ORF">LCGC14_0514080</name>
</gene>
<evidence type="ECO:0000313" key="1">
    <source>
        <dbReference type="EMBL" id="KKN62271.1"/>
    </source>
</evidence>
<dbReference type="AlphaFoldDB" id="A0A0F9UM67"/>